<dbReference type="PANTHER" id="PTHR30273:SF2">
    <property type="entry name" value="PROTEIN FECR"/>
    <property type="match status" value="1"/>
</dbReference>
<dbReference type="PANTHER" id="PTHR30273">
    <property type="entry name" value="PERIPLASMIC SIGNAL SENSOR AND SIGMA FACTOR ACTIVATOR FECR-RELATED"/>
    <property type="match status" value="1"/>
</dbReference>
<keyword evidence="1" id="KW-1133">Transmembrane helix</keyword>
<evidence type="ECO:0000256" key="1">
    <source>
        <dbReference type="SAM" id="Phobius"/>
    </source>
</evidence>
<feature type="domain" description="FecR N-terminal" evidence="3">
    <location>
        <begin position="7"/>
        <end position="47"/>
    </location>
</feature>
<feature type="transmembrane region" description="Helical" evidence="1">
    <location>
        <begin position="74"/>
        <end position="95"/>
    </location>
</feature>
<keyword evidence="1" id="KW-0472">Membrane</keyword>
<dbReference type="PIRSF" id="PIRSF018266">
    <property type="entry name" value="FecR"/>
    <property type="match status" value="1"/>
</dbReference>
<keyword evidence="1" id="KW-0812">Transmembrane</keyword>
<reference evidence="5" key="1">
    <citation type="submission" date="2016-11" db="EMBL/GenBank/DDBJ databases">
        <authorList>
            <person name="Varghese N."/>
            <person name="Submissions S."/>
        </authorList>
    </citation>
    <scope>NUCLEOTIDE SEQUENCE [LARGE SCALE GENOMIC DNA]</scope>
    <source>
        <strain evidence="5">CECT 8089</strain>
    </source>
</reference>
<dbReference type="GO" id="GO:0016989">
    <property type="term" value="F:sigma factor antagonist activity"/>
    <property type="evidence" value="ECO:0007669"/>
    <property type="project" value="TreeGrafter"/>
</dbReference>
<dbReference type="STRING" id="1220495.SAMN05216288_4149"/>
<protein>
    <submittedName>
        <fullName evidence="4">FecR family protein</fullName>
    </submittedName>
</protein>
<accession>A0A1M7KX43</accession>
<gene>
    <name evidence="4" type="ORF">SAMN05216288_4149</name>
</gene>
<dbReference type="RefSeq" id="WP_073267351.1">
    <property type="nucleotide sequence ID" value="NZ_FRBQ01000007.1"/>
</dbReference>
<dbReference type="Pfam" id="PF04773">
    <property type="entry name" value="FecR"/>
    <property type="match status" value="1"/>
</dbReference>
<feature type="domain" description="FecR protein" evidence="2">
    <location>
        <begin position="104"/>
        <end position="195"/>
    </location>
</feature>
<dbReference type="AlphaFoldDB" id="A0A1M7KX43"/>
<dbReference type="Proteomes" id="UP000184305">
    <property type="component" value="Unassembled WGS sequence"/>
</dbReference>
<dbReference type="InterPro" id="IPR032623">
    <property type="entry name" value="FecR_N"/>
</dbReference>
<evidence type="ECO:0000259" key="2">
    <source>
        <dbReference type="Pfam" id="PF04773"/>
    </source>
</evidence>
<evidence type="ECO:0000313" key="5">
    <source>
        <dbReference type="Proteomes" id="UP000184305"/>
    </source>
</evidence>
<dbReference type="InterPro" id="IPR006860">
    <property type="entry name" value="FecR"/>
</dbReference>
<dbReference type="Gene3D" id="2.60.120.1440">
    <property type="match status" value="1"/>
</dbReference>
<proteinExistence type="predicted"/>
<keyword evidence="5" id="KW-1185">Reference proteome</keyword>
<name>A0A1M7KX43_9GAMM</name>
<evidence type="ECO:0000259" key="3">
    <source>
        <dbReference type="Pfam" id="PF16220"/>
    </source>
</evidence>
<evidence type="ECO:0000313" key="4">
    <source>
        <dbReference type="EMBL" id="SHM70136.1"/>
    </source>
</evidence>
<dbReference type="InterPro" id="IPR012373">
    <property type="entry name" value="Ferrdict_sens_TM"/>
</dbReference>
<organism evidence="4 5">
    <name type="scientific">Phytopseudomonas punonensis</name>
    <dbReference type="NCBI Taxonomy" id="1220495"/>
    <lineage>
        <taxon>Bacteria</taxon>
        <taxon>Pseudomonadati</taxon>
        <taxon>Pseudomonadota</taxon>
        <taxon>Gammaproteobacteria</taxon>
        <taxon>Pseudomonadales</taxon>
        <taxon>Pseudomonadaceae</taxon>
        <taxon>Phytopseudomonas</taxon>
    </lineage>
</organism>
<sequence>MSDATTQAAAWFLRIRSDASLAQQPEFSGWLAADPANAEEYHAFEALWNDFGNTRQTEALAGAMERQHGERRSGLRRGACALLLMLASAAGWLGYRQSPQTLAVQTPIGERQQITLRDGSELQLNAATEIAVHYSWRQRHVDLRQGEAMFDVARNPYRPFVIDSSLAQITVRGTRFVVNRLPDRLRVSVDHGLVEVASTQQPGETWQVGAGQVIEVDRAGHLHRVDIAVGNALAFTRGNLVFEDADLGEIAASLSRYRQRPIQATGGYPTPRISAVLQLSDVEDFIHALPNIAPVKVNETAQHTELSRR</sequence>
<dbReference type="Pfam" id="PF16220">
    <property type="entry name" value="DUF4880"/>
    <property type="match status" value="1"/>
</dbReference>
<dbReference type="EMBL" id="FRBQ01000007">
    <property type="protein sequence ID" value="SHM70136.1"/>
    <property type="molecule type" value="Genomic_DNA"/>
</dbReference>
<dbReference type="OrthoDB" id="9771237at2"/>